<sequence>MSELSVQGFDEGALADLLHEYFGVTADSLRPSATFDDLGLDSLGLMELAVALEDRSGVEMADQLADLTPASTLSEAARVIERAVTEGAGG</sequence>
<dbReference type="PROSITE" id="PS50075">
    <property type="entry name" value="CARRIER"/>
    <property type="match status" value="1"/>
</dbReference>
<dbReference type="PROSITE" id="PS00012">
    <property type="entry name" value="PHOSPHOPANTETHEINE"/>
    <property type="match status" value="1"/>
</dbReference>
<evidence type="ECO:0000259" key="3">
    <source>
        <dbReference type="PROSITE" id="PS50075"/>
    </source>
</evidence>
<dbReference type="Gene3D" id="1.10.1200.10">
    <property type="entry name" value="ACP-like"/>
    <property type="match status" value="1"/>
</dbReference>
<dbReference type="RefSeq" id="WP_274043643.1">
    <property type="nucleotide sequence ID" value="NZ_JANCPR020000002.1"/>
</dbReference>
<protein>
    <submittedName>
        <fullName evidence="4">Acyl carrier protein</fullName>
    </submittedName>
</protein>
<reference evidence="4 5" key="1">
    <citation type="submission" date="2023-05" db="EMBL/GenBank/DDBJ databases">
        <title>Streptantibioticus silvisoli sp. nov., acidotolerant actinomycetes 1 from pine litter.</title>
        <authorList>
            <person name="Swiecimska M."/>
            <person name="Golinska P."/>
            <person name="Sangal V."/>
            <person name="Wachnowicz B."/>
            <person name="Goodfellow M."/>
        </authorList>
    </citation>
    <scope>NUCLEOTIDE SEQUENCE [LARGE SCALE GENOMIC DNA]</scope>
    <source>
        <strain evidence="4 5">DSM 42109</strain>
    </source>
</reference>
<accession>A0ABT6ZQD2</accession>
<keyword evidence="1" id="KW-0596">Phosphopantetheine</keyword>
<evidence type="ECO:0000313" key="4">
    <source>
        <dbReference type="EMBL" id="MDJ1130738.1"/>
    </source>
</evidence>
<dbReference type="InterPro" id="IPR006162">
    <property type="entry name" value="Ppantetheine_attach_site"/>
</dbReference>
<name>A0ABT6ZQD2_9ACTN</name>
<keyword evidence="2" id="KW-0597">Phosphoprotein</keyword>
<organism evidence="4 5">
    <name type="scientific">Streptomyces iconiensis</name>
    <dbReference type="NCBI Taxonomy" id="1384038"/>
    <lineage>
        <taxon>Bacteria</taxon>
        <taxon>Bacillati</taxon>
        <taxon>Actinomycetota</taxon>
        <taxon>Actinomycetes</taxon>
        <taxon>Kitasatosporales</taxon>
        <taxon>Streptomycetaceae</taxon>
        <taxon>Streptomyces</taxon>
    </lineage>
</organism>
<dbReference type="SUPFAM" id="SSF47336">
    <property type="entry name" value="ACP-like"/>
    <property type="match status" value="1"/>
</dbReference>
<evidence type="ECO:0000256" key="1">
    <source>
        <dbReference type="ARBA" id="ARBA00022450"/>
    </source>
</evidence>
<dbReference type="InterPro" id="IPR036736">
    <property type="entry name" value="ACP-like_sf"/>
</dbReference>
<evidence type="ECO:0000256" key="2">
    <source>
        <dbReference type="ARBA" id="ARBA00022553"/>
    </source>
</evidence>
<feature type="domain" description="Carrier" evidence="3">
    <location>
        <begin position="8"/>
        <end position="84"/>
    </location>
</feature>
<gene>
    <name evidence="4" type="ORF">NMN56_001995</name>
</gene>
<comment type="caution">
    <text evidence="4">The sequence shown here is derived from an EMBL/GenBank/DDBJ whole genome shotgun (WGS) entry which is preliminary data.</text>
</comment>
<evidence type="ECO:0000313" key="5">
    <source>
        <dbReference type="Proteomes" id="UP001214441"/>
    </source>
</evidence>
<proteinExistence type="predicted"/>
<dbReference type="Proteomes" id="UP001214441">
    <property type="component" value="Unassembled WGS sequence"/>
</dbReference>
<dbReference type="EMBL" id="JANCPR020000002">
    <property type="protein sequence ID" value="MDJ1130738.1"/>
    <property type="molecule type" value="Genomic_DNA"/>
</dbReference>
<dbReference type="InterPro" id="IPR009081">
    <property type="entry name" value="PP-bd_ACP"/>
</dbReference>
<keyword evidence="5" id="KW-1185">Reference proteome</keyword>
<dbReference type="Pfam" id="PF00550">
    <property type="entry name" value="PP-binding"/>
    <property type="match status" value="1"/>
</dbReference>